<evidence type="ECO:0000256" key="1">
    <source>
        <dbReference type="SAM" id="MobiDB-lite"/>
    </source>
</evidence>
<dbReference type="Pfam" id="PF05159">
    <property type="entry name" value="Capsule_synth"/>
    <property type="match status" value="1"/>
</dbReference>
<sequence length="432" mass="48638">MALQNRPERRVFLFLQGPSSPIFAKIADRLEAKGHRCLRINLNPGDQIFWRRRGGYNYRGRGGDNWRNYAASFMDRHTVTDLILLGEERPYHQIAIEVARDRNVTVSVVEMGYLRPDWLTIERDGMSSNSHFPTDPGQIVDAARTLPEPDWNRHYTQSFTAEAAYDLLYNLPNVFLWFLFPHYRRHALFHPLAEYAGWVMRLAGSRKRNAAATALIDELLAGNAPFFVFPLQLQTDFQLRAHSPYDDQREAIRQILTSFASHAPREADLVVKIHPLDNGLINWRTVVENLATRLDISQRLRFLDGGDLNALLNKGAGVVTVNSTVGLHALQLDTPVKVLGAAIFDIAGLSDQAGLDQFWSHPTPPEKSVRAAFFRLLAAAIQVRGNFYSAAGTDAGADAIAERLHNRSVNQPGAFVDPPPRKRPSKITSHHQ</sequence>
<dbReference type="PATRIC" id="fig|1612624.7.peg.524"/>
<dbReference type="Proteomes" id="UP000093111">
    <property type="component" value="Unassembled WGS sequence"/>
</dbReference>
<organism evidence="2 3">
    <name type="scientific">Pararhizobium polonicum</name>
    <dbReference type="NCBI Taxonomy" id="1612624"/>
    <lineage>
        <taxon>Bacteria</taxon>
        <taxon>Pseudomonadati</taxon>
        <taxon>Pseudomonadota</taxon>
        <taxon>Alphaproteobacteria</taxon>
        <taxon>Hyphomicrobiales</taxon>
        <taxon>Rhizobiaceae</taxon>
        <taxon>Rhizobium/Agrobacterium group</taxon>
        <taxon>Pararhizobium</taxon>
    </lineage>
</organism>
<reference evidence="2 3" key="1">
    <citation type="journal article" date="2016" name="Syst. Appl. Microbiol.">
        <title>Pararhizobium polonicum sp. nov. isolated from tumors on stone fruit rootstocks.</title>
        <authorList>
            <person name="Pulawska J."/>
            <person name="Kuzmanovic N."/>
            <person name="Willems A."/>
            <person name="Pothier J.F."/>
        </authorList>
    </citation>
    <scope>NUCLEOTIDE SEQUENCE [LARGE SCALE GENOMIC DNA]</scope>
    <source>
        <strain evidence="2 3">F5.1</strain>
    </source>
</reference>
<dbReference type="GO" id="GO:0000271">
    <property type="term" value="P:polysaccharide biosynthetic process"/>
    <property type="evidence" value="ECO:0007669"/>
    <property type="project" value="InterPro"/>
</dbReference>
<keyword evidence="3" id="KW-1185">Reference proteome</keyword>
<name>A0A1C7P5U5_9HYPH</name>
<dbReference type="STRING" id="1612624.ADU59_02535"/>
<evidence type="ECO:0000313" key="2">
    <source>
        <dbReference type="EMBL" id="OBZ96648.1"/>
    </source>
</evidence>
<accession>A0A1C7P5U5</accession>
<proteinExistence type="predicted"/>
<dbReference type="CDD" id="cd16441">
    <property type="entry name" value="beta_Kdo_transferase_KpsS"/>
    <property type="match status" value="1"/>
</dbReference>
<protein>
    <submittedName>
        <fullName evidence="2">Capsular biosynthesis protein</fullName>
    </submittedName>
</protein>
<dbReference type="RefSeq" id="WP_068951367.1">
    <property type="nucleotide sequence ID" value="NZ_LGLV01000004.1"/>
</dbReference>
<dbReference type="AlphaFoldDB" id="A0A1C7P5U5"/>
<comment type="caution">
    <text evidence="2">The sequence shown here is derived from an EMBL/GenBank/DDBJ whole genome shotgun (WGS) entry which is preliminary data.</text>
</comment>
<evidence type="ECO:0000313" key="3">
    <source>
        <dbReference type="Proteomes" id="UP000093111"/>
    </source>
</evidence>
<gene>
    <name evidence="2" type="ORF">ADU59_02535</name>
</gene>
<dbReference type="OrthoDB" id="9794206at2"/>
<dbReference type="InterPro" id="IPR007833">
    <property type="entry name" value="Capsule_polysaccharide_synth"/>
</dbReference>
<dbReference type="GO" id="GO:0015774">
    <property type="term" value="P:polysaccharide transport"/>
    <property type="evidence" value="ECO:0007669"/>
    <property type="project" value="InterPro"/>
</dbReference>
<dbReference type="EMBL" id="LGLV01000004">
    <property type="protein sequence ID" value="OBZ96648.1"/>
    <property type="molecule type" value="Genomic_DNA"/>
</dbReference>
<feature type="compositionally biased region" description="Basic residues" evidence="1">
    <location>
        <begin position="421"/>
        <end position="432"/>
    </location>
</feature>
<feature type="region of interest" description="Disordered" evidence="1">
    <location>
        <begin position="408"/>
        <end position="432"/>
    </location>
</feature>